<evidence type="ECO:0000313" key="2">
    <source>
        <dbReference type="Proteomes" id="UP000479190"/>
    </source>
</evidence>
<gene>
    <name evidence="1" type="ORF">TBRA_LOCUS7496</name>
</gene>
<sequence>MLVTRSAPIFCCCRISRPIRRRPYRFNEKRVGGTTITLLLRRLLRIKWVDDDKRARSTDKCARVGISLCLHDSELRIMRQSWVSATERRSLDSIVCACSQASTSHTSSGRIKFATATTIVVWMDSIADRQILPIVEIRKLLLELDFKTAHQIWHL</sequence>
<dbReference type="EMBL" id="CADCXV010000794">
    <property type="protein sequence ID" value="CAB0035604.1"/>
    <property type="molecule type" value="Genomic_DNA"/>
</dbReference>
<name>A0A6H5IF47_9HYME</name>
<protein>
    <submittedName>
        <fullName evidence="1">Uncharacterized protein</fullName>
    </submittedName>
</protein>
<keyword evidence="2" id="KW-1185">Reference proteome</keyword>
<evidence type="ECO:0000313" key="1">
    <source>
        <dbReference type="EMBL" id="CAB0035604.1"/>
    </source>
</evidence>
<accession>A0A6H5IF47</accession>
<dbReference type="AlphaFoldDB" id="A0A6H5IF47"/>
<proteinExistence type="predicted"/>
<dbReference type="Proteomes" id="UP000479190">
    <property type="component" value="Unassembled WGS sequence"/>
</dbReference>
<organism evidence="1 2">
    <name type="scientific">Trichogramma brassicae</name>
    <dbReference type="NCBI Taxonomy" id="86971"/>
    <lineage>
        <taxon>Eukaryota</taxon>
        <taxon>Metazoa</taxon>
        <taxon>Ecdysozoa</taxon>
        <taxon>Arthropoda</taxon>
        <taxon>Hexapoda</taxon>
        <taxon>Insecta</taxon>
        <taxon>Pterygota</taxon>
        <taxon>Neoptera</taxon>
        <taxon>Endopterygota</taxon>
        <taxon>Hymenoptera</taxon>
        <taxon>Apocrita</taxon>
        <taxon>Proctotrupomorpha</taxon>
        <taxon>Chalcidoidea</taxon>
        <taxon>Trichogrammatidae</taxon>
        <taxon>Trichogramma</taxon>
    </lineage>
</organism>
<reference evidence="1 2" key="1">
    <citation type="submission" date="2020-02" db="EMBL/GenBank/DDBJ databases">
        <authorList>
            <person name="Ferguson B K."/>
        </authorList>
    </citation>
    <scope>NUCLEOTIDE SEQUENCE [LARGE SCALE GENOMIC DNA]</scope>
</reference>